<keyword evidence="4" id="KW-1185">Reference proteome</keyword>
<dbReference type="GO" id="GO:0071111">
    <property type="term" value="F:cyclic-guanylate-specific phosphodiesterase activity"/>
    <property type="evidence" value="ECO:0007669"/>
    <property type="project" value="InterPro"/>
</dbReference>
<gene>
    <name evidence="3" type="ORF">SAMN05192570_1948</name>
</gene>
<dbReference type="InterPro" id="IPR035919">
    <property type="entry name" value="EAL_sf"/>
</dbReference>
<dbReference type="Pfam" id="PF00990">
    <property type="entry name" value="GGDEF"/>
    <property type="match status" value="1"/>
</dbReference>
<dbReference type="InterPro" id="IPR000160">
    <property type="entry name" value="GGDEF_dom"/>
</dbReference>
<evidence type="ECO:0000313" key="4">
    <source>
        <dbReference type="Proteomes" id="UP000198788"/>
    </source>
</evidence>
<dbReference type="PANTHER" id="PTHR33121">
    <property type="entry name" value="CYCLIC DI-GMP PHOSPHODIESTERASE PDEF"/>
    <property type="match status" value="1"/>
</dbReference>
<dbReference type="InterPro" id="IPR050706">
    <property type="entry name" value="Cyclic-di-GMP_PDE-like"/>
</dbReference>
<proteinExistence type="predicted"/>
<dbReference type="Pfam" id="PF21815">
    <property type="entry name" value="PAS_PdeA"/>
    <property type="match status" value="1"/>
</dbReference>
<dbReference type="InterPro" id="IPR043128">
    <property type="entry name" value="Rev_trsase/Diguanyl_cyclase"/>
</dbReference>
<organism evidence="3 4">
    <name type="scientific">Brevundimonas viscosa</name>
    <dbReference type="NCBI Taxonomy" id="871741"/>
    <lineage>
        <taxon>Bacteria</taxon>
        <taxon>Pseudomonadati</taxon>
        <taxon>Pseudomonadota</taxon>
        <taxon>Alphaproteobacteria</taxon>
        <taxon>Caulobacterales</taxon>
        <taxon>Caulobacteraceae</taxon>
        <taxon>Brevundimonas</taxon>
    </lineage>
</organism>
<feature type="domain" description="EAL" evidence="1">
    <location>
        <begin position="287"/>
        <end position="543"/>
    </location>
</feature>
<dbReference type="STRING" id="871741.SAMN05192570_1948"/>
<dbReference type="InterPro" id="IPR029787">
    <property type="entry name" value="Nucleotide_cyclase"/>
</dbReference>
<dbReference type="RefSeq" id="WP_092309571.1">
    <property type="nucleotide sequence ID" value="NZ_FOZV01000003.1"/>
</dbReference>
<evidence type="ECO:0000259" key="2">
    <source>
        <dbReference type="PROSITE" id="PS50887"/>
    </source>
</evidence>
<dbReference type="OrthoDB" id="9793210at2"/>
<dbReference type="SMART" id="SM00052">
    <property type="entry name" value="EAL"/>
    <property type="match status" value="1"/>
</dbReference>
<reference evidence="4" key="1">
    <citation type="submission" date="2016-10" db="EMBL/GenBank/DDBJ databases">
        <authorList>
            <person name="Varghese N."/>
            <person name="Submissions S."/>
        </authorList>
    </citation>
    <scope>NUCLEOTIDE SEQUENCE [LARGE SCALE GENOMIC DNA]</scope>
    <source>
        <strain evidence="4">CGMCC 1.10683</strain>
    </source>
</reference>
<protein>
    <submittedName>
        <fullName evidence="3">Diguanylate cyclase/phosphodiesterase</fullName>
    </submittedName>
</protein>
<evidence type="ECO:0000313" key="3">
    <source>
        <dbReference type="EMBL" id="SFS53368.1"/>
    </source>
</evidence>
<dbReference type="NCBIfam" id="TIGR00254">
    <property type="entry name" value="GGDEF"/>
    <property type="match status" value="1"/>
</dbReference>
<dbReference type="PROSITE" id="PS50883">
    <property type="entry name" value="EAL"/>
    <property type="match status" value="1"/>
</dbReference>
<sequence>MNNRSRSLAWDATTAIEALAAADTALWIWTPSEDQMRFTGATRALGLGPLAPECSGAAFSAVAVPQDRALAEKILKPQEEGTEVAVRLRMRDAETCIWRGVWLEDGLRAAGVVALEKRFSASERDRLTGLLDRRTFIARAAEALTQPGEYELVAADVDRLRRLNEALGHERADLVLAALGSRLNAAFSQDAAAARVGEDEFAIILPRGAVAAAERLREALEQPLRVAGFDIYPTVSIGAVAVEGGPDAPDAAELLRRVELAVEHAKSAGRGGVAAYGRALESDSLSRLALESDLRNAFVRGEIEPFYQPIVNLDTGAVAGFEALARWRHPRRGLVPPDEFLGLADEMGLMNELGLLMMTQSARQLAEWLQRHPGAGKLFCSVNLSVGEIERPGLVEDVARVIAETGLPRGALKLEVTESDIMRDTTRAADILKQLRDAGASLALDDFGTGFSSLSYLARLPFDTLKIDRYFVLTMDTDEGSAKIVKSVVNLGRDLSLEVVAEGVENATLARLLLDAQCHYGQGFGYAQPLPAQGAEVYLNESLADGSAPIKARSA</sequence>
<name>A0A1I6QM59_9CAUL</name>
<dbReference type="SMART" id="SM00267">
    <property type="entry name" value="GGDEF"/>
    <property type="match status" value="1"/>
</dbReference>
<dbReference type="Gene3D" id="3.30.70.270">
    <property type="match status" value="1"/>
</dbReference>
<dbReference type="CDD" id="cd01948">
    <property type="entry name" value="EAL"/>
    <property type="match status" value="1"/>
</dbReference>
<feature type="domain" description="GGDEF" evidence="2">
    <location>
        <begin position="148"/>
        <end position="278"/>
    </location>
</feature>
<dbReference type="Proteomes" id="UP000198788">
    <property type="component" value="Unassembled WGS sequence"/>
</dbReference>
<dbReference type="SUPFAM" id="SSF141868">
    <property type="entry name" value="EAL domain-like"/>
    <property type="match status" value="1"/>
</dbReference>
<dbReference type="PANTHER" id="PTHR33121:SF70">
    <property type="entry name" value="SIGNALING PROTEIN YKOW"/>
    <property type="match status" value="1"/>
</dbReference>
<accession>A0A1I6QM59</accession>
<dbReference type="SUPFAM" id="SSF55073">
    <property type="entry name" value="Nucleotide cyclase"/>
    <property type="match status" value="1"/>
</dbReference>
<dbReference type="InterPro" id="IPR048820">
    <property type="entry name" value="PdeA-like_PAS"/>
</dbReference>
<dbReference type="Pfam" id="PF00563">
    <property type="entry name" value="EAL"/>
    <property type="match status" value="1"/>
</dbReference>
<dbReference type="EMBL" id="FOZV01000003">
    <property type="protein sequence ID" value="SFS53368.1"/>
    <property type="molecule type" value="Genomic_DNA"/>
</dbReference>
<evidence type="ECO:0000259" key="1">
    <source>
        <dbReference type="PROSITE" id="PS50883"/>
    </source>
</evidence>
<dbReference type="InterPro" id="IPR001633">
    <property type="entry name" value="EAL_dom"/>
</dbReference>
<dbReference type="Gene3D" id="3.30.450.310">
    <property type="match status" value="1"/>
</dbReference>
<dbReference type="CDD" id="cd01949">
    <property type="entry name" value="GGDEF"/>
    <property type="match status" value="1"/>
</dbReference>
<dbReference type="Gene3D" id="3.20.20.450">
    <property type="entry name" value="EAL domain"/>
    <property type="match status" value="1"/>
</dbReference>
<dbReference type="PROSITE" id="PS50887">
    <property type="entry name" value="GGDEF"/>
    <property type="match status" value="1"/>
</dbReference>
<dbReference type="AlphaFoldDB" id="A0A1I6QM59"/>